<feature type="domain" description="HTH luxR-type" evidence="6">
    <location>
        <begin position="144"/>
        <end position="209"/>
    </location>
</feature>
<keyword evidence="9" id="KW-1185">Reference proteome</keyword>
<dbReference type="Pfam" id="PF00072">
    <property type="entry name" value="Response_reg"/>
    <property type="match status" value="1"/>
</dbReference>
<dbReference type="CDD" id="cd06170">
    <property type="entry name" value="LuxR_C_like"/>
    <property type="match status" value="1"/>
</dbReference>
<dbReference type="SUPFAM" id="SSF52172">
    <property type="entry name" value="CheY-like"/>
    <property type="match status" value="1"/>
</dbReference>
<keyword evidence="3" id="KW-0238">DNA-binding</keyword>
<gene>
    <name evidence="8" type="ORF">SAMN05443668_104342</name>
</gene>
<name>A0A1M7QA00_9ACTN</name>
<dbReference type="SUPFAM" id="SSF46894">
    <property type="entry name" value="C-terminal effector domain of the bipartite response regulators"/>
    <property type="match status" value="1"/>
</dbReference>
<dbReference type="InterPro" id="IPR058245">
    <property type="entry name" value="NreC/VraR/RcsB-like_REC"/>
</dbReference>
<dbReference type="GO" id="GO:0003677">
    <property type="term" value="F:DNA binding"/>
    <property type="evidence" value="ECO:0007669"/>
    <property type="project" value="UniProtKB-KW"/>
</dbReference>
<dbReference type="InterPro" id="IPR000792">
    <property type="entry name" value="Tscrpt_reg_LuxR_C"/>
</dbReference>
<dbReference type="InterPro" id="IPR039420">
    <property type="entry name" value="WalR-like"/>
</dbReference>
<dbReference type="PROSITE" id="PS00622">
    <property type="entry name" value="HTH_LUXR_1"/>
    <property type="match status" value="1"/>
</dbReference>
<dbReference type="InterPro" id="IPR001789">
    <property type="entry name" value="Sig_transdc_resp-reg_receiver"/>
</dbReference>
<evidence type="ECO:0000259" key="6">
    <source>
        <dbReference type="PROSITE" id="PS50043"/>
    </source>
</evidence>
<dbReference type="PANTHER" id="PTHR43214">
    <property type="entry name" value="TWO-COMPONENT RESPONSE REGULATOR"/>
    <property type="match status" value="1"/>
</dbReference>
<evidence type="ECO:0000256" key="1">
    <source>
        <dbReference type="ARBA" id="ARBA00022553"/>
    </source>
</evidence>
<dbReference type="GO" id="GO:0006355">
    <property type="term" value="P:regulation of DNA-templated transcription"/>
    <property type="evidence" value="ECO:0007669"/>
    <property type="project" value="InterPro"/>
</dbReference>
<dbReference type="Proteomes" id="UP000184440">
    <property type="component" value="Unassembled WGS sequence"/>
</dbReference>
<dbReference type="PROSITE" id="PS50110">
    <property type="entry name" value="RESPONSE_REGULATORY"/>
    <property type="match status" value="1"/>
</dbReference>
<evidence type="ECO:0000256" key="2">
    <source>
        <dbReference type="ARBA" id="ARBA00023015"/>
    </source>
</evidence>
<dbReference type="Gene3D" id="3.40.50.2300">
    <property type="match status" value="1"/>
</dbReference>
<keyword evidence="2" id="KW-0805">Transcription regulation</keyword>
<dbReference type="AlphaFoldDB" id="A0A1M7QA00"/>
<evidence type="ECO:0000313" key="8">
    <source>
        <dbReference type="EMBL" id="SHN27166.1"/>
    </source>
</evidence>
<dbReference type="CDD" id="cd17535">
    <property type="entry name" value="REC_NarL-like"/>
    <property type="match status" value="1"/>
</dbReference>
<dbReference type="InterPro" id="IPR011006">
    <property type="entry name" value="CheY-like_superfamily"/>
</dbReference>
<feature type="modified residue" description="4-aspartylphosphate" evidence="5">
    <location>
        <position position="55"/>
    </location>
</feature>
<reference evidence="8 9" key="1">
    <citation type="submission" date="2016-11" db="EMBL/GenBank/DDBJ databases">
        <authorList>
            <person name="Jaros S."/>
            <person name="Januszkiewicz K."/>
            <person name="Wedrychowicz H."/>
        </authorList>
    </citation>
    <scope>NUCLEOTIDE SEQUENCE [LARGE SCALE GENOMIC DNA]</scope>
    <source>
        <strain evidence="8 9">DSM 46144</strain>
    </source>
</reference>
<sequence length="216" mass="22594">MTIRVMIVDDHPLYREGLVTALAAMPDVEVVAECADGAAAVAAVDDAAPDVVLMDLQMPGLTGMEATRQVVDRRPGTAVLVLTMLEGDDAVFAAMRAGARGYLLKGAGRAEIARAIEAVAGGEVVFSAGVASRVLAWFTSGGTQALPFPELTTREREILDLVARGLTNSAIAGRLFLSPKTVRNHVSNVFTKLQVADRAEAVARARDAGLGRSLPG</sequence>
<evidence type="ECO:0000256" key="3">
    <source>
        <dbReference type="ARBA" id="ARBA00023125"/>
    </source>
</evidence>
<dbReference type="RefSeq" id="WP_178379880.1">
    <property type="nucleotide sequence ID" value="NZ_FRCS01000004.1"/>
</dbReference>
<evidence type="ECO:0000313" key="9">
    <source>
        <dbReference type="Proteomes" id="UP000184440"/>
    </source>
</evidence>
<dbReference type="SMART" id="SM00448">
    <property type="entry name" value="REC"/>
    <property type="match status" value="1"/>
</dbReference>
<dbReference type="GO" id="GO:0000160">
    <property type="term" value="P:phosphorelay signal transduction system"/>
    <property type="evidence" value="ECO:0007669"/>
    <property type="project" value="InterPro"/>
</dbReference>
<evidence type="ECO:0000259" key="7">
    <source>
        <dbReference type="PROSITE" id="PS50110"/>
    </source>
</evidence>
<protein>
    <submittedName>
        <fullName evidence="8">Two component transcriptional regulator, LuxR family</fullName>
    </submittedName>
</protein>
<dbReference type="STRING" id="134849.SAMN05443668_104342"/>
<keyword evidence="1 5" id="KW-0597">Phosphoprotein</keyword>
<feature type="domain" description="Response regulatory" evidence="7">
    <location>
        <begin position="4"/>
        <end position="120"/>
    </location>
</feature>
<evidence type="ECO:0000256" key="5">
    <source>
        <dbReference type="PROSITE-ProRule" id="PRU00169"/>
    </source>
</evidence>
<dbReference type="Pfam" id="PF00196">
    <property type="entry name" value="GerE"/>
    <property type="match status" value="1"/>
</dbReference>
<dbReference type="EMBL" id="FRCS01000004">
    <property type="protein sequence ID" value="SHN27166.1"/>
    <property type="molecule type" value="Genomic_DNA"/>
</dbReference>
<dbReference type="InterPro" id="IPR016032">
    <property type="entry name" value="Sig_transdc_resp-reg_C-effctor"/>
</dbReference>
<evidence type="ECO:0000256" key="4">
    <source>
        <dbReference type="ARBA" id="ARBA00023163"/>
    </source>
</evidence>
<organism evidence="8 9">
    <name type="scientific">Cryptosporangium aurantiacum</name>
    <dbReference type="NCBI Taxonomy" id="134849"/>
    <lineage>
        <taxon>Bacteria</taxon>
        <taxon>Bacillati</taxon>
        <taxon>Actinomycetota</taxon>
        <taxon>Actinomycetes</taxon>
        <taxon>Cryptosporangiales</taxon>
        <taxon>Cryptosporangiaceae</taxon>
        <taxon>Cryptosporangium</taxon>
    </lineage>
</organism>
<keyword evidence="4" id="KW-0804">Transcription</keyword>
<dbReference type="PROSITE" id="PS50043">
    <property type="entry name" value="HTH_LUXR_2"/>
    <property type="match status" value="1"/>
</dbReference>
<proteinExistence type="predicted"/>
<dbReference type="SMART" id="SM00421">
    <property type="entry name" value="HTH_LUXR"/>
    <property type="match status" value="1"/>
</dbReference>
<dbReference type="PANTHER" id="PTHR43214:SF24">
    <property type="entry name" value="TRANSCRIPTIONAL REGULATORY PROTEIN NARL-RELATED"/>
    <property type="match status" value="1"/>
</dbReference>
<dbReference type="PRINTS" id="PR00038">
    <property type="entry name" value="HTHLUXR"/>
</dbReference>
<accession>A0A1M7QA00</accession>